<dbReference type="RefSeq" id="WP_213494327.1">
    <property type="nucleotide sequence ID" value="NZ_CP074694.1"/>
</dbReference>
<evidence type="ECO:0000313" key="3">
    <source>
        <dbReference type="Proteomes" id="UP000676194"/>
    </source>
</evidence>
<sequence>MIFAKIRLYIAAVLFFGWIAYLAYLALNFNHPVILSRSQLLTTEWAVVADIKVDEKGDPSPEVQVVEDLHWDKQKPELPKSISIINLADANYPEKKKLESGKHLLLLGKKQGDQYTVALTPNSPGEHGGRVYLYPWNPEIEKQFQKYRSP</sequence>
<evidence type="ECO:0000256" key="1">
    <source>
        <dbReference type="SAM" id="Phobius"/>
    </source>
</evidence>
<organism evidence="2 3">
    <name type="scientific">Telmatocola sphagniphila</name>
    <dbReference type="NCBI Taxonomy" id="1123043"/>
    <lineage>
        <taxon>Bacteria</taxon>
        <taxon>Pseudomonadati</taxon>
        <taxon>Planctomycetota</taxon>
        <taxon>Planctomycetia</taxon>
        <taxon>Gemmatales</taxon>
        <taxon>Gemmataceae</taxon>
    </lineage>
</organism>
<dbReference type="EMBL" id="CP074694">
    <property type="protein sequence ID" value="QVL30456.1"/>
    <property type="molecule type" value="Genomic_DNA"/>
</dbReference>
<dbReference type="Proteomes" id="UP000676194">
    <property type="component" value="Chromosome"/>
</dbReference>
<accession>A0A8E6B3I4</accession>
<evidence type="ECO:0000313" key="2">
    <source>
        <dbReference type="EMBL" id="QVL30456.1"/>
    </source>
</evidence>
<reference evidence="2" key="1">
    <citation type="submission" date="2021-05" db="EMBL/GenBank/DDBJ databases">
        <title>Complete genome sequence of the cellulolytic planctomycete Telmatocola sphagniphila SP2T and characterization of the first cellulase from planctomycetes.</title>
        <authorList>
            <person name="Rakitin A.L."/>
            <person name="Beletsky A.V."/>
            <person name="Naumoff D.G."/>
            <person name="Kulichevskaya I.S."/>
            <person name="Mardanov A.V."/>
            <person name="Ravin N.V."/>
            <person name="Dedysh S.N."/>
        </authorList>
    </citation>
    <scope>NUCLEOTIDE SEQUENCE</scope>
    <source>
        <strain evidence="2">SP2T</strain>
    </source>
</reference>
<keyword evidence="3" id="KW-1185">Reference proteome</keyword>
<protein>
    <submittedName>
        <fullName evidence="2">Uncharacterized protein</fullName>
    </submittedName>
</protein>
<dbReference type="KEGG" id="tsph:KIH39_16535"/>
<keyword evidence="1" id="KW-1133">Transmembrane helix</keyword>
<keyword evidence="1" id="KW-0472">Membrane</keyword>
<proteinExistence type="predicted"/>
<keyword evidence="1" id="KW-0812">Transmembrane</keyword>
<gene>
    <name evidence="2" type="ORF">KIH39_16535</name>
</gene>
<feature type="transmembrane region" description="Helical" evidence="1">
    <location>
        <begin position="6"/>
        <end position="27"/>
    </location>
</feature>
<name>A0A8E6B3I4_9BACT</name>
<dbReference type="AlphaFoldDB" id="A0A8E6B3I4"/>